<keyword evidence="3" id="KW-1185">Reference proteome</keyword>
<feature type="domain" description="Nbr1 FW" evidence="1">
    <location>
        <begin position="87"/>
        <end position="182"/>
    </location>
</feature>
<name>X6MJD9_RETFI</name>
<gene>
    <name evidence="2" type="ORF">RFI_23592</name>
</gene>
<dbReference type="PANTHER" id="PTHR20930">
    <property type="entry name" value="OVARIAN CARCINOMA ANTIGEN CA125-RELATED"/>
    <property type="match status" value="1"/>
</dbReference>
<evidence type="ECO:0000259" key="1">
    <source>
        <dbReference type="Pfam" id="PF16158"/>
    </source>
</evidence>
<dbReference type="InterPro" id="IPR013783">
    <property type="entry name" value="Ig-like_fold"/>
</dbReference>
<dbReference type="Gene3D" id="2.60.40.10">
    <property type="entry name" value="Immunoglobulins"/>
    <property type="match status" value="1"/>
</dbReference>
<proteinExistence type="predicted"/>
<dbReference type="OrthoDB" id="661148at2759"/>
<dbReference type="AlphaFoldDB" id="X6MJD9"/>
<dbReference type="Pfam" id="PF16158">
    <property type="entry name" value="N_BRCA1_IG"/>
    <property type="match status" value="1"/>
</dbReference>
<organism evidence="2 3">
    <name type="scientific">Reticulomyxa filosa</name>
    <dbReference type="NCBI Taxonomy" id="46433"/>
    <lineage>
        <taxon>Eukaryota</taxon>
        <taxon>Sar</taxon>
        <taxon>Rhizaria</taxon>
        <taxon>Retaria</taxon>
        <taxon>Foraminifera</taxon>
        <taxon>Monothalamids</taxon>
        <taxon>Reticulomyxidae</taxon>
        <taxon>Reticulomyxa</taxon>
    </lineage>
</organism>
<dbReference type="Proteomes" id="UP000023152">
    <property type="component" value="Unassembled WGS sequence"/>
</dbReference>
<dbReference type="PANTHER" id="PTHR20930:SF0">
    <property type="entry name" value="PROTEIN ILRUN"/>
    <property type="match status" value="1"/>
</dbReference>
<evidence type="ECO:0000313" key="2">
    <source>
        <dbReference type="EMBL" id="ETO13776.1"/>
    </source>
</evidence>
<comment type="caution">
    <text evidence="2">The sequence shown here is derived from an EMBL/GenBank/DDBJ whole genome shotgun (WGS) entry which is preliminary data.</text>
</comment>
<protein>
    <recommendedName>
        <fullName evidence="1">Nbr1 FW domain-containing protein</fullName>
    </recommendedName>
</protein>
<dbReference type="CDD" id="cd14947">
    <property type="entry name" value="NBR1_like"/>
    <property type="match status" value="1"/>
</dbReference>
<sequence>MFNTSRIKKKVYYSKFPFFFLDNSKKKKKKGYIKDREKEHAITESFNEAAEKCPESLAIEKEQNDNSSSVEHRDYDAEIVQDTFSLSNGSYVDKDQMFCKNWKVRNTGELEWPKGTVLKYFGRKGNPLIVQEEYSIVTPVKPGQCVDVSVFVRVPSAPGRYLCEWRLVTPDGRNFGQELTCATTIAGEYSN</sequence>
<dbReference type="InterPro" id="IPR032350">
    <property type="entry name" value="Nbr1_FW"/>
</dbReference>
<evidence type="ECO:0000313" key="3">
    <source>
        <dbReference type="Proteomes" id="UP000023152"/>
    </source>
</evidence>
<dbReference type="EMBL" id="ASPP01020398">
    <property type="protein sequence ID" value="ETO13776.1"/>
    <property type="molecule type" value="Genomic_DNA"/>
</dbReference>
<reference evidence="2 3" key="1">
    <citation type="journal article" date="2013" name="Curr. Biol.">
        <title>The Genome of the Foraminiferan Reticulomyxa filosa.</title>
        <authorList>
            <person name="Glockner G."/>
            <person name="Hulsmann N."/>
            <person name="Schleicher M."/>
            <person name="Noegel A.A."/>
            <person name="Eichinger L."/>
            <person name="Gallinger C."/>
            <person name="Pawlowski J."/>
            <person name="Sierra R."/>
            <person name="Euteneuer U."/>
            <person name="Pillet L."/>
            <person name="Moustafa A."/>
            <person name="Platzer M."/>
            <person name="Groth M."/>
            <person name="Szafranski K."/>
            <person name="Schliwa M."/>
        </authorList>
    </citation>
    <scope>NUCLEOTIDE SEQUENCE [LARGE SCALE GENOMIC DNA]</scope>
</reference>
<accession>X6MJD9</accession>